<reference evidence="1" key="1">
    <citation type="submission" date="2020-12" db="EMBL/GenBank/DDBJ databases">
        <title>Antibiotic resistance and phylogeny of Pseudomonas spp. isolated over three decades from chicken meat in the Norwegian food chain.</title>
        <authorList>
            <person name="Moen B."/>
        </authorList>
    </citation>
    <scope>NUCLEOTIDE SEQUENCE</scope>
    <source>
        <strain evidence="1">MF6762</strain>
    </source>
</reference>
<dbReference type="AlphaFoldDB" id="A0A8I1FRY5"/>
<protein>
    <submittedName>
        <fullName evidence="1">Uncharacterized protein</fullName>
    </submittedName>
</protein>
<evidence type="ECO:0000313" key="1">
    <source>
        <dbReference type="EMBL" id="MBJ2259716.1"/>
    </source>
</evidence>
<dbReference type="Proteomes" id="UP000658390">
    <property type="component" value="Unassembled WGS sequence"/>
</dbReference>
<organism evidence="1 2">
    <name type="scientific">Pseudomonas psychrophila</name>
    <dbReference type="NCBI Taxonomy" id="122355"/>
    <lineage>
        <taxon>Bacteria</taxon>
        <taxon>Pseudomonadati</taxon>
        <taxon>Pseudomonadota</taxon>
        <taxon>Gammaproteobacteria</taxon>
        <taxon>Pseudomonadales</taxon>
        <taxon>Pseudomonadaceae</taxon>
        <taxon>Pseudomonas</taxon>
    </lineage>
</organism>
<dbReference type="EMBL" id="JAEKCZ010000034">
    <property type="protein sequence ID" value="MBJ2259716.1"/>
    <property type="molecule type" value="Genomic_DNA"/>
</dbReference>
<gene>
    <name evidence="1" type="ORF">JFT45_24750</name>
</gene>
<comment type="caution">
    <text evidence="1">The sequence shown here is derived from an EMBL/GenBank/DDBJ whole genome shotgun (WGS) entry which is preliminary data.</text>
</comment>
<evidence type="ECO:0000313" key="2">
    <source>
        <dbReference type="Proteomes" id="UP000658390"/>
    </source>
</evidence>
<sequence>MGDKNTVFEKQLSAMGELAKFDITGNVDHLEEAHYLAHRSGMDGDEKTSLLNEPRLSEWYEDGFRDRLTDHAIGMMEGNNRESDLTVNAEPGQAYVGRIVDAGNRWHVDQTVILCGVEILVRHRREDLSSTAAGLINIGNTVRIFYPNAEMGIVEEVRGLETAHR</sequence>
<name>A0A8I1FRY5_9PSED</name>
<dbReference type="RefSeq" id="WP_108184774.1">
    <property type="nucleotide sequence ID" value="NZ_JAEKCZ010000034.1"/>
</dbReference>
<proteinExistence type="predicted"/>
<accession>A0A8I1FRY5</accession>